<comment type="caution">
    <text evidence="1">The sequence shown here is derived from an EMBL/GenBank/DDBJ whole genome shotgun (WGS) entry which is preliminary data.</text>
</comment>
<proteinExistence type="predicted"/>
<reference evidence="1 2" key="1">
    <citation type="submission" date="2023-03" db="EMBL/GenBank/DDBJ databases">
        <title>WGS of Gossypium arboreum.</title>
        <authorList>
            <person name="Yu D."/>
        </authorList>
    </citation>
    <scope>NUCLEOTIDE SEQUENCE [LARGE SCALE GENOMIC DNA]</scope>
    <source>
        <tissue evidence="1">Leaf</tissue>
    </source>
</reference>
<organism evidence="1 2">
    <name type="scientific">Gossypium arboreum</name>
    <name type="common">Tree cotton</name>
    <name type="synonym">Gossypium nanking</name>
    <dbReference type="NCBI Taxonomy" id="29729"/>
    <lineage>
        <taxon>Eukaryota</taxon>
        <taxon>Viridiplantae</taxon>
        <taxon>Streptophyta</taxon>
        <taxon>Embryophyta</taxon>
        <taxon>Tracheophyta</taxon>
        <taxon>Spermatophyta</taxon>
        <taxon>Magnoliopsida</taxon>
        <taxon>eudicotyledons</taxon>
        <taxon>Gunneridae</taxon>
        <taxon>Pentapetalae</taxon>
        <taxon>rosids</taxon>
        <taxon>malvids</taxon>
        <taxon>Malvales</taxon>
        <taxon>Malvaceae</taxon>
        <taxon>Malvoideae</taxon>
        <taxon>Gossypium</taxon>
    </lineage>
</organism>
<sequence>MEIFRRTLECQLNDVGFYGNWFTWERGNLPKTNIQERLDKGVANIEWIIIFLEVRVQHLVYSFSDYCPILINTRICEERPMNNNFKFKAWWSLEESFNNEVKSLWEKSSGGLLQKLENFKKKA</sequence>
<dbReference type="PANTHER" id="PTHR33710">
    <property type="entry name" value="BNAC02G09200D PROTEIN"/>
    <property type="match status" value="1"/>
</dbReference>
<dbReference type="Proteomes" id="UP001358586">
    <property type="component" value="Chromosome 9"/>
</dbReference>
<dbReference type="EMBL" id="JARKNE010000009">
    <property type="protein sequence ID" value="KAK5802151.1"/>
    <property type="molecule type" value="Genomic_DNA"/>
</dbReference>
<keyword evidence="2" id="KW-1185">Reference proteome</keyword>
<evidence type="ECO:0000313" key="1">
    <source>
        <dbReference type="EMBL" id="KAK5802151.1"/>
    </source>
</evidence>
<gene>
    <name evidence="1" type="ORF">PVK06_029734</name>
</gene>
<evidence type="ECO:0000313" key="2">
    <source>
        <dbReference type="Proteomes" id="UP001358586"/>
    </source>
</evidence>
<name>A0ABR0NMI5_GOSAR</name>
<accession>A0ABR0NMI5</accession>
<protein>
    <recommendedName>
        <fullName evidence="3">Reverse transcriptase</fullName>
    </recommendedName>
</protein>
<evidence type="ECO:0008006" key="3">
    <source>
        <dbReference type="Google" id="ProtNLM"/>
    </source>
</evidence>
<dbReference type="PANTHER" id="PTHR33710:SF62">
    <property type="entry name" value="DUF4283 DOMAIN PROTEIN"/>
    <property type="match status" value="1"/>
</dbReference>